<dbReference type="CDD" id="cd00077">
    <property type="entry name" value="HDc"/>
    <property type="match status" value="1"/>
</dbReference>
<evidence type="ECO:0000313" key="3">
    <source>
        <dbReference type="EMBL" id="RYN20771.1"/>
    </source>
</evidence>
<dbReference type="InterPro" id="IPR003607">
    <property type="entry name" value="HD/PDEase_dom"/>
</dbReference>
<protein>
    <recommendedName>
        <fullName evidence="2">HD/PDEase domain-containing protein</fullName>
    </recommendedName>
</protein>
<dbReference type="PANTHER" id="PTHR33594:SF1">
    <property type="entry name" value="HD_PDEASE DOMAIN-CONTAINING PROTEIN"/>
    <property type="match status" value="1"/>
</dbReference>
<feature type="compositionally biased region" description="Low complexity" evidence="1">
    <location>
        <begin position="46"/>
        <end position="57"/>
    </location>
</feature>
<evidence type="ECO:0000313" key="6">
    <source>
        <dbReference type="Proteomes" id="UP000292402"/>
    </source>
</evidence>
<feature type="domain" description="HD/PDEase" evidence="2">
    <location>
        <begin position="110"/>
        <end position="251"/>
    </location>
</feature>
<dbReference type="AlphaFoldDB" id="A0A4Q4MFM2"/>
<dbReference type="EMBL" id="PDXF01000004">
    <property type="protein sequence ID" value="RYO08025.1"/>
    <property type="molecule type" value="Genomic_DNA"/>
</dbReference>
<sequence length="319" mass="36098">MSQDKTKTSKTDGVFKNIHRRMSNFGKPSGTPKLPYETTSSVADQLPSSHSLSPLSSVKSNTKRRNDERDTRLISLDKLMDGAAIADKDRRWFEKINIAVRAKMNSSAYDPSHDFEHVQRVVMNAHRLWHAEKDREVFRNVDPLVVYVAAMVHDIGDGKYLSDELVKMETDEADQEQQRDFIESFIRQSAPECPPYIWGPASHVAALVSFTREIRNPVMVAQQCAAYPALQLVQDADRLDGLGAVGIVRGAVYGGVTEPRGTGTVRRVVHIADERHSRYPEMMKTRAGKKEAAKRWEAMKEIRNQIVQQANCEDVLEEY</sequence>
<reference evidence="3" key="1">
    <citation type="submission" date="2017-10" db="EMBL/GenBank/DDBJ databases">
        <authorList>
            <person name="Armitage A.D."/>
            <person name="Barbara D.J."/>
            <person name="Woodhall J.W."/>
            <person name="Sreenivasaprasad S."/>
            <person name="Lane C.R."/>
            <person name="Clarkson J.P."/>
            <person name="Harrison R.J."/>
        </authorList>
    </citation>
    <scope>NUCLEOTIDE SEQUENCE</scope>
    <source>
        <strain evidence="3">FERA 1164</strain>
        <strain evidence="5">FERA 635</strain>
    </source>
</reference>
<evidence type="ECO:0000313" key="7">
    <source>
        <dbReference type="Proteomes" id="UP000293195"/>
    </source>
</evidence>
<comment type="caution">
    <text evidence="4">The sequence shown here is derived from an EMBL/GenBank/DDBJ whole genome shotgun (WGS) entry which is preliminary data.</text>
</comment>
<organism evidence="4 6">
    <name type="scientific">Alternaria tenuissima</name>
    <dbReference type="NCBI Taxonomy" id="119927"/>
    <lineage>
        <taxon>Eukaryota</taxon>
        <taxon>Fungi</taxon>
        <taxon>Dikarya</taxon>
        <taxon>Ascomycota</taxon>
        <taxon>Pezizomycotina</taxon>
        <taxon>Dothideomycetes</taxon>
        <taxon>Pleosporomycetidae</taxon>
        <taxon>Pleosporales</taxon>
        <taxon>Pleosporineae</taxon>
        <taxon>Pleosporaceae</taxon>
        <taxon>Alternaria</taxon>
        <taxon>Alternaria sect. Alternaria</taxon>
        <taxon>Alternaria alternata complex</taxon>
    </lineage>
</organism>
<keyword evidence="7" id="KW-1185">Reference proteome</keyword>
<dbReference type="SUPFAM" id="SSF109604">
    <property type="entry name" value="HD-domain/PDEase-like"/>
    <property type="match status" value="1"/>
</dbReference>
<evidence type="ECO:0000259" key="2">
    <source>
        <dbReference type="SMART" id="SM00471"/>
    </source>
</evidence>
<reference evidence="6 7" key="2">
    <citation type="journal article" date="2019" name="bioRxiv">
        <title>Genomics, evolutionary history and diagnostics of the Alternaria alternata species group including apple and Asian pear pathotypes.</title>
        <authorList>
            <person name="Armitage A.D."/>
            <person name="Cockerton H.M."/>
            <person name="Sreenivasaprasad S."/>
            <person name="Woodhall J.W."/>
            <person name="Lane C.R."/>
            <person name="Harrison R.J."/>
            <person name="Clarkson J.P."/>
        </authorList>
    </citation>
    <scope>NUCLEOTIDE SEQUENCE [LARGE SCALE GENOMIC DNA]</scope>
    <source>
        <strain evidence="6">FERA 1082</strain>
        <strain evidence="3">FERA 1164</strain>
        <strain evidence="7">FERA 635</strain>
    </source>
</reference>
<dbReference type="Proteomes" id="UP000292402">
    <property type="component" value="Unassembled WGS sequence"/>
</dbReference>
<dbReference type="Proteomes" id="UP000292340">
    <property type="component" value="Unassembled WGS sequence"/>
</dbReference>
<proteinExistence type="predicted"/>
<reference evidence="4" key="3">
    <citation type="journal article" date="2019" name="J. ISSAAS">
        <title>Genomics, evolutionary history and diagnostics of the Alternaria alternata species group including apple and Asian pear pathotypes.</title>
        <authorList>
            <person name="Armitage A.D."/>
            <person name="Cockerton H.M."/>
            <person name="Sreenivasaprasad S."/>
            <person name="Woodhall J."/>
            <person name="Lane C."/>
            <person name="Harrison R.J."/>
            <person name="Clarkson J.P."/>
        </authorList>
    </citation>
    <scope>NUCLEOTIDE SEQUENCE</scope>
    <source>
        <strain evidence="4">FERA 1082</strain>
    </source>
</reference>
<dbReference type="SMART" id="SM00471">
    <property type="entry name" value="HDc"/>
    <property type="match status" value="1"/>
</dbReference>
<feature type="compositionally biased region" description="Basic and acidic residues" evidence="1">
    <location>
        <begin position="1"/>
        <end position="10"/>
    </location>
</feature>
<dbReference type="Gene3D" id="1.10.472.50">
    <property type="entry name" value="HD-domain/PDEase-like"/>
    <property type="match status" value="1"/>
</dbReference>
<feature type="region of interest" description="Disordered" evidence="1">
    <location>
        <begin position="1"/>
        <end position="69"/>
    </location>
</feature>
<dbReference type="Proteomes" id="UP000293195">
    <property type="component" value="Unassembled WGS sequence"/>
</dbReference>
<evidence type="ECO:0000313" key="4">
    <source>
        <dbReference type="EMBL" id="RYN48422.1"/>
    </source>
</evidence>
<name>A0A4Q4MFM2_9PLEO</name>
<dbReference type="InterPro" id="IPR006674">
    <property type="entry name" value="HD_domain"/>
</dbReference>
<accession>A0A4Q4MFM2</accession>
<dbReference type="Gene3D" id="1.20.58.1910">
    <property type="match status" value="1"/>
</dbReference>
<dbReference type="EMBL" id="PDXB01000035">
    <property type="protein sequence ID" value="RYN20771.1"/>
    <property type="molecule type" value="Genomic_DNA"/>
</dbReference>
<evidence type="ECO:0000256" key="1">
    <source>
        <dbReference type="SAM" id="MobiDB-lite"/>
    </source>
</evidence>
<dbReference type="EMBL" id="PDXA01000023">
    <property type="protein sequence ID" value="RYN48422.1"/>
    <property type="molecule type" value="Genomic_DNA"/>
</dbReference>
<gene>
    <name evidence="4" type="ORF">AA0114_g7218</name>
    <name evidence="3" type="ORF">AA0115_g10055</name>
    <name evidence="5" type="ORF">AA0119_g1553</name>
</gene>
<dbReference type="Pfam" id="PF01966">
    <property type="entry name" value="HD"/>
    <property type="match status" value="1"/>
</dbReference>
<dbReference type="OrthoDB" id="16547at2759"/>
<evidence type="ECO:0000313" key="5">
    <source>
        <dbReference type="EMBL" id="RYO08025.1"/>
    </source>
</evidence>
<dbReference type="PANTHER" id="PTHR33594">
    <property type="entry name" value="SUPERFAMILY HYDROLASE, PUTATIVE (AFU_ORTHOLOGUE AFUA_1G03035)-RELATED"/>
    <property type="match status" value="1"/>
</dbReference>